<dbReference type="PANTHER" id="PTHR12757">
    <property type="entry name" value="TUMOR NECROSIS FACTOR INDUCED PROTEIN"/>
    <property type="match status" value="1"/>
</dbReference>
<dbReference type="VEuPathDB" id="VectorBase:PPAI003522"/>
<dbReference type="PANTHER" id="PTHR12757:SF1">
    <property type="entry name" value="PROTEIN SALIVARY GLANDS MARRED"/>
    <property type="match status" value="1"/>
</dbReference>
<dbReference type="Pfam" id="PF05527">
    <property type="entry name" value="TNFAIP8"/>
    <property type="match status" value="1"/>
</dbReference>
<dbReference type="GO" id="GO:0005737">
    <property type="term" value="C:cytoplasm"/>
    <property type="evidence" value="ECO:0007669"/>
    <property type="project" value="TreeGrafter"/>
</dbReference>
<dbReference type="AlphaFoldDB" id="A0A1B0D7J9"/>
<dbReference type="GO" id="GO:0042981">
    <property type="term" value="P:regulation of apoptotic process"/>
    <property type="evidence" value="ECO:0007669"/>
    <property type="project" value="InterPro"/>
</dbReference>
<dbReference type="RefSeq" id="XP_055714905.1">
    <property type="nucleotide sequence ID" value="XM_055858930.1"/>
</dbReference>
<protein>
    <submittedName>
        <fullName evidence="1">Uncharacterized protein</fullName>
    </submittedName>
</protein>
<dbReference type="OrthoDB" id="10055976at2759"/>
<accession>A0A1B0D7J9</accession>
<evidence type="ECO:0000313" key="1">
    <source>
        <dbReference type="EnsemblMetazoa" id="PPAI003522-PA"/>
    </source>
</evidence>
<dbReference type="FunFam" id="1.20.1440.160:FF:000001">
    <property type="entry name" value="Tumor necrosis factor alpha-induced protein 8-like 1"/>
    <property type="match status" value="1"/>
</dbReference>
<dbReference type="GeneID" id="129809078"/>
<reference evidence="1" key="1">
    <citation type="submission" date="2022-08" db="UniProtKB">
        <authorList>
            <consortium name="EnsemblMetazoa"/>
        </authorList>
    </citation>
    <scope>IDENTIFICATION</scope>
    <source>
        <strain evidence="1">Israel</strain>
    </source>
</reference>
<evidence type="ECO:0000313" key="2">
    <source>
        <dbReference type="Proteomes" id="UP000092462"/>
    </source>
</evidence>
<sequence length="191" mass="22014">MSDSASAFRARDIGLRAQKKILSRMATKSVAKSFIDDTTASLLDNIYRLAKIHSDKKQAERLVKNIIKIVIKIGVLIRNDEFNEAEMQTAEKFRKKFQVTQMAIISFHEVDFSFDIHYLQKALTECQFLLKSVIKRHLTEKSLSRVDEIFKFFRDDKLLETAFRPNSPYSDVMMSLVADLNKSLDEGDSNL</sequence>
<dbReference type="InterPro" id="IPR008477">
    <property type="entry name" value="TNFAIP8-like"/>
</dbReference>
<dbReference type="EnsemblMetazoa" id="PPAI003522-RA">
    <property type="protein sequence ID" value="PPAI003522-PA"/>
    <property type="gene ID" value="PPAI003522"/>
</dbReference>
<keyword evidence="2" id="KW-1185">Reference proteome</keyword>
<dbReference type="Proteomes" id="UP000092462">
    <property type="component" value="Unassembled WGS sequence"/>
</dbReference>
<dbReference type="Gene3D" id="1.20.1440.160">
    <property type="entry name" value="Tumor necrosis factor alpha-induced protein 8-like"/>
    <property type="match status" value="1"/>
</dbReference>
<dbReference type="InterPro" id="IPR038355">
    <property type="entry name" value="TNFAIP8_sf"/>
</dbReference>
<organism evidence="1 2">
    <name type="scientific">Phlebotomus papatasi</name>
    <name type="common">Sandfly</name>
    <dbReference type="NCBI Taxonomy" id="29031"/>
    <lineage>
        <taxon>Eukaryota</taxon>
        <taxon>Metazoa</taxon>
        <taxon>Ecdysozoa</taxon>
        <taxon>Arthropoda</taxon>
        <taxon>Hexapoda</taxon>
        <taxon>Insecta</taxon>
        <taxon>Pterygota</taxon>
        <taxon>Neoptera</taxon>
        <taxon>Endopterygota</taxon>
        <taxon>Diptera</taxon>
        <taxon>Nematocera</taxon>
        <taxon>Psychodoidea</taxon>
        <taxon>Psychodidae</taxon>
        <taxon>Phlebotomus</taxon>
        <taxon>Phlebotomus</taxon>
    </lineage>
</organism>
<dbReference type="EMBL" id="AJVK01026966">
    <property type="status" value="NOT_ANNOTATED_CDS"/>
    <property type="molecule type" value="Genomic_DNA"/>
</dbReference>
<name>A0A1B0D7J9_PHLPP</name>
<dbReference type="VEuPathDB" id="VectorBase:PPAPM1_012061"/>
<proteinExistence type="predicted"/>
<dbReference type="KEGG" id="ppap:129809078"/>